<dbReference type="EMBL" id="GL732573">
    <property type="protein sequence ID" value="EFX75718.1"/>
    <property type="molecule type" value="Genomic_DNA"/>
</dbReference>
<reference evidence="2 3" key="1">
    <citation type="journal article" date="2011" name="Science">
        <title>The ecoresponsive genome of Daphnia pulex.</title>
        <authorList>
            <person name="Colbourne J.K."/>
            <person name="Pfrender M.E."/>
            <person name="Gilbert D."/>
            <person name="Thomas W.K."/>
            <person name="Tucker A."/>
            <person name="Oakley T.H."/>
            <person name="Tokishita S."/>
            <person name="Aerts A."/>
            <person name="Arnold G.J."/>
            <person name="Basu M.K."/>
            <person name="Bauer D.J."/>
            <person name="Caceres C.E."/>
            <person name="Carmel L."/>
            <person name="Casola C."/>
            <person name="Choi J.H."/>
            <person name="Detter J.C."/>
            <person name="Dong Q."/>
            <person name="Dusheyko S."/>
            <person name="Eads B.D."/>
            <person name="Frohlich T."/>
            <person name="Geiler-Samerotte K.A."/>
            <person name="Gerlach D."/>
            <person name="Hatcher P."/>
            <person name="Jogdeo S."/>
            <person name="Krijgsveld J."/>
            <person name="Kriventseva E.V."/>
            <person name="Kultz D."/>
            <person name="Laforsch C."/>
            <person name="Lindquist E."/>
            <person name="Lopez J."/>
            <person name="Manak J.R."/>
            <person name="Muller J."/>
            <person name="Pangilinan J."/>
            <person name="Patwardhan R.P."/>
            <person name="Pitluck S."/>
            <person name="Pritham E.J."/>
            <person name="Rechtsteiner A."/>
            <person name="Rho M."/>
            <person name="Rogozin I.B."/>
            <person name="Sakarya O."/>
            <person name="Salamov A."/>
            <person name="Schaack S."/>
            <person name="Shapiro H."/>
            <person name="Shiga Y."/>
            <person name="Skalitzky C."/>
            <person name="Smith Z."/>
            <person name="Souvorov A."/>
            <person name="Sung W."/>
            <person name="Tang Z."/>
            <person name="Tsuchiya D."/>
            <person name="Tu H."/>
            <person name="Vos H."/>
            <person name="Wang M."/>
            <person name="Wolf Y.I."/>
            <person name="Yamagata H."/>
            <person name="Yamada T."/>
            <person name="Ye Y."/>
            <person name="Shaw J.R."/>
            <person name="Andrews J."/>
            <person name="Crease T.J."/>
            <person name="Tang H."/>
            <person name="Lucas S.M."/>
            <person name="Robertson H.M."/>
            <person name="Bork P."/>
            <person name="Koonin E.V."/>
            <person name="Zdobnov E.M."/>
            <person name="Grigoriev I.V."/>
            <person name="Lynch M."/>
            <person name="Boore J.L."/>
        </authorList>
    </citation>
    <scope>NUCLEOTIDE SEQUENCE [LARGE SCALE GENOMIC DNA]</scope>
</reference>
<dbReference type="KEGG" id="dpx:DAPPUDRAFT_250054"/>
<dbReference type="InParanoid" id="E9GXT6"/>
<gene>
    <name evidence="2" type="ORF">DAPPUDRAFT_250054</name>
</gene>
<dbReference type="AlphaFoldDB" id="E9GXT6"/>
<protein>
    <submittedName>
        <fullName evidence="2">Uncharacterized protein</fullName>
    </submittedName>
</protein>
<keyword evidence="1" id="KW-0472">Membrane</keyword>
<dbReference type="HOGENOM" id="CLU_3126479_0_0_1"/>
<evidence type="ECO:0000313" key="3">
    <source>
        <dbReference type="Proteomes" id="UP000000305"/>
    </source>
</evidence>
<evidence type="ECO:0000313" key="2">
    <source>
        <dbReference type="EMBL" id="EFX75718.1"/>
    </source>
</evidence>
<name>E9GXT6_DAPPU</name>
<evidence type="ECO:0000256" key="1">
    <source>
        <dbReference type="SAM" id="Phobius"/>
    </source>
</evidence>
<keyword evidence="1" id="KW-1133">Transmembrane helix</keyword>
<proteinExistence type="predicted"/>
<accession>E9GXT6</accession>
<keyword evidence="1" id="KW-0812">Transmembrane</keyword>
<dbReference type="Proteomes" id="UP000000305">
    <property type="component" value="Unassembled WGS sequence"/>
</dbReference>
<keyword evidence="3" id="KW-1185">Reference proteome</keyword>
<feature type="transmembrane region" description="Helical" evidence="1">
    <location>
        <begin position="7"/>
        <end position="24"/>
    </location>
</feature>
<organism evidence="2 3">
    <name type="scientific">Daphnia pulex</name>
    <name type="common">Water flea</name>
    <dbReference type="NCBI Taxonomy" id="6669"/>
    <lineage>
        <taxon>Eukaryota</taxon>
        <taxon>Metazoa</taxon>
        <taxon>Ecdysozoa</taxon>
        <taxon>Arthropoda</taxon>
        <taxon>Crustacea</taxon>
        <taxon>Branchiopoda</taxon>
        <taxon>Diplostraca</taxon>
        <taxon>Cladocera</taxon>
        <taxon>Anomopoda</taxon>
        <taxon>Daphniidae</taxon>
        <taxon>Daphnia</taxon>
    </lineage>
</organism>
<sequence length="50" mass="5884">MATEAKVFFVIYLAEIIFAIQQFYTFQFGIAKGINIMHFLELVDMTFNEE</sequence>